<proteinExistence type="predicted"/>
<evidence type="ECO:0000313" key="4">
    <source>
        <dbReference type="EMBL" id="NNU78225.1"/>
    </source>
</evidence>
<evidence type="ECO:0000256" key="2">
    <source>
        <dbReference type="PROSITE-ProRule" id="PRU00335"/>
    </source>
</evidence>
<name>A0A7Y3WUP4_9CLOT</name>
<dbReference type="AlphaFoldDB" id="A0A7Y3WUP4"/>
<feature type="domain" description="HTH tetR-type" evidence="3">
    <location>
        <begin position="12"/>
        <end position="72"/>
    </location>
</feature>
<dbReference type="SUPFAM" id="SSF46689">
    <property type="entry name" value="Homeodomain-like"/>
    <property type="match status" value="1"/>
</dbReference>
<dbReference type="PROSITE" id="PS50977">
    <property type="entry name" value="HTH_TETR_2"/>
    <property type="match status" value="1"/>
</dbReference>
<dbReference type="PANTHER" id="PTHR43479">
    <property type="entry name" value="ACREF/ENVCD OPERON REPRESSOR-RELATED"/>
    <property type="match status" value="1"/>
</dbReference>
<dbReference type="Pfam" id="PF00440">
    <property type="entry name" value="TetR_N"/>
    <property type="match status" value="1"/>
</dbReference>
<evidence type="ECO:0000256" key="1">
    <source>
        <dbReference type="ARBA" id="ARBA00023125"/>
    </source>
</evidence>
<protein>
    <submittedName>
        <fullName evidence="4">TetR/AcrR family transcriptional regulator</fullName>
    </submittedName>
</protein>
<dbReference type="InterPro" id="IPR050624">
    <property type="entry name" value="HTH-type_Tx_Regulator"/>
</dbReference>
<feature type="DNA-binding region" description="H-T-H motif" evidence="2">
    <location>
        <begin position="35"/>
        <end position="54"/>
    </location>
</feature>
<dbReference type="RefSeq" id="WP_171298804.1">
    <property type="nucleotide sequence ID" value="NZ_CP087099.1"/>
</dbReference>
<keyword evidence="1 2" id="KW-0238">DNA-binding</keyword>
<reference evidence="4 5" key="1">
    <citation type="submission" date="2020-05" db="EMBL/GenBank/DDBJ databases">
        <title>Complete genome of Clostridium estertheticum subspecies estertheticum, isolated from Vacuum packed lamb meat from New Zealand imported to Switzerland.</title>
        <authorList>
            <person name="Wambui J."/>
            <person name="Stevens M.J.A."/>
            <person name="Stephan R."/>
        </authorList>
    </citation>
    <scope>NUCLEOTIDE SEQUENCE [LARGE SCALE GENOMIC DNA]</scope>
    <source>
        <strain evidence="4 5">CEST001</strain>
    </source>
</reference>
<dbReference type="Gene3D" id="1.10.357.10">
    <property type="entry name" value="Tetracycline Repressor, domain 2"/>
    <property type="match status" value="1"/>
</dbReference>
<evidence type="ECO:0000313" key="5">
    <source>
        <dbReference type="Proteomes" id="UP000531659"/>
    </source>
</evidence>
<comment type="caution">
    <text evidence="4">The sequence shown here is derived from an EMBL/GenBank/DDBJ whole genome shotgun (WGS) entry which is preliminary data.</text>
</comment>
<dbReference type="InterPro" id="IPR001647">
    <property type="entry name" value="HTH_TetR"/>
</dbReference>
<sequence length="201" mass="23571">MSVKNKGNSVSNQSKLWMEDALLKLMQAKNYHEITIQEITDNAGLSRRTFYRNYSSKDEILEGCFYKIWLEYESIIRKQIDLTLPNIARIFFSVMKKHFDFLSLINRHHLLSIFLSKVDELLPPAFDEVKGEKMPFPKENIQYALTFSTGGFMRILIRWLNDSTQKSPEEMATVVKDFVLICNYSNPINNRISHETSFNEE</sequence>
<dbReference type="Proteomes" id="UP000531659">
    <property type="component" value="Unassembled WGS sequence"/>
</dbReference>
<dbReference type="Pfam" id="PF14278">
    <property type="entry name" value="TetR_C_8"/>
    <property type="match status" value="1"/>
</dbReference>
<dbReference type="InterPro" id="IPR039532">
    <property type="entry name" value="TetR_C_Firmicutes"/>
</dbReference>
<dbReference type="GO" id="GO:0003677">
    <property type="term" value="F:DNA binding"/>
    <property type="evidence" value="ECO:0007669"/>
    <property type="project" value="UniProtKB-UniRule"/>
</dbReference>
<accession>A0A7Y3WUP4</accession>
<dbReference type="EMBL" id="JABEYB010000020">
    <property type="protein sequence ID" value="NNU78225.1"/>
    <property type="molecule type" value="Genomic_DNA"/>
</dbReference>
<dbReference type="InterPro" id="IPR009057">
    <property type="entry name" value="Homeodomain-like_sf"/>
</dbReference>
<organism evidence="4 5">
    <name type="scientific">Clostridium estertheticum</name>
    <dbReference type="NCBI Taxonomy" id="238834"/>
    <lineage>
        <taxon>Bacteria</taxon>
        <taxon>Bacillati</taxon>
        <taxon>Bacillota</taxon>
        <taxon>Clostridia</taxon>
        <taxon>Eubacteriales</taxon>
        <taxon>Clostridiaceae</taxon>
        <taxon>Clostridium</taxon>
    </lineage>
</organism>
<dbReference type="PANTHER" id="PTHR43479:SF11">
    <property type="entry name" value="ACREF_ENVCD OPERON REPRESSOR-RELATED"/>
    <property type="match status" value="1"/>
</dbReference>
<gene>
    <name evidence="4" type="ORF">HLQ16_20145</name>
</gene>
<evidence type="ECO:0000259" key="3">
    <source>
        <dbReference type="PROSITE" id="PS50977"/>
    </source>
</evidence>